<feature type="region of interest" description="Disordered" evidence="1">
    <location>
        <begin position="1"/>
        <end position="20"/>
    </location>
</feature>
<dbReference type="RefSeq" id="WP_377542393.1">
    <property type="nucleotide sequence ID" value="NZ_JBHSBN010000002.1"/>
</dbReference>
<feature type="compositionally biased region" description="Basic residues" evidence="1">
    <location>
        <begin position="7"/>
        <end position="20"/>
    </location>
</feature>
<keyword evidence="3" id="KW-1185">Reference proteome</keyword>
<feature type="compositionally biased region" description="Low complexity" evidence="1">
    <location>
        <begin position="55"/>
        <end position="66"/>
    </location>
</feature>
<comment type="caution">
    <text evidence="2">The sequence shown here is derived from an EMBL/GenBank/DDBJ whole genome shotgun (WGS) entry which is preliminary data.</text>
</comment>
<sequence>MNNTAKRSARPRRSTGNPRKKRILAVVATLGVFGALVAITQVSLAGTNGRRHQSAPCQPAADAPAPTNSTGGGPQNGTKAKGQPYKDNGAWQHPGDGQAPNDGALRTRAGNCTNNNTAAVSVSCPNVAEKIGNIPAAARAGVDAELRNLESQITNVNNRLAKEPQLVDSLLADLAGKRGAVIDRINLNITRVGGTAPAGLKDLATCTKNNANAGGNNNGGNNNGGNNGGLDVLANNCNNSKLQAHDGFQNGNRCVSTAFGEVGAAAKNPSLLISQAPRQVRTNQQFTLRVSTRNLIRDRFLGAAAGGYYKESSLLNDQGLTRGHFHTACRMLNGNQAQASDPVPAFFVATEDGKGGAQPDEVTITIPGLPQQGEAQCAVWAGDGSHRIPMMERANQIPAFDVVRITVR</sequence>
<feature type="region of interest" description="Disordered" evidence="1">
    <location>
        <begin position="49"/>
        <end position="109"/>
    </location>
</feature>
<evidence type="ECO:0000256" key="1">
    <source>
        <dbReference type="SAM" id="MobiDB-lite"/>
    </source>
</evidence>
<reference evidence="3" key="1">
    <citation type="journal article" date="2019" name="Int. J. Syst. Evol. Microbiol.">
        <title>The Global Catalogue of Microorganisms (GCM) 10K type strain sequencing project: providing services to taxonomists for standard genome sequencing and annotation.</title>
        <authorList>
            <consortium name="The Broad Institute Genomics Platform"/>
            <consortium name="The Broad Institute Genome Sequencing Center for Infectious Disease"/>
            <person name="Wu L."/>
            <person name="Ma J."/>
        </authorList>
    </citation>
    <scope>NUCLEOTIDE SEQUENCE [LARGE SCALE GENOMIC DNA]</scope>
    <source>
        <strain evidence="3">2902at01</strain>
    </source>
</reference>
<protein>
    <recommendedName>
        <fullName evidence="4">Pecanex-like protein 1</fullName>
    </recommendedName>
</protein>
<organism evidence="2 3">
    <name type="scientific">Micromonospora zhanjiangensis</name>
    <dbReference type="NCBI Taxonomy" id="1522057"/>
    <lineage>
        <taxon>Bacteria</taxon>
        <taxon>Bacillati</taxon>
        <taxon>Actinomycetota</taxon>
        <taxon>Actinomycetes</taxon>
        <taxon>Micromonosporales</taxon>
        <taxon>Micromonosporaceae</taxon>
        <taxon>Micromonospora</taxon>
    </lineage>
</organism>
<dbReference type="Proteomes" id="UP001595868">
    <property type="component" value="Unassembled WGS sequence"/>
</dbReference>
<evidence type="ECO:0000313" key="3">
    <source>
        <dbReference type="Proteomes" id="UP001595868"/>
    </source>
</evidence>
<dbReference type="EMBL" id="JBHSBN010000002">
    <property type="protein sequence ID" value="MFC4105354.1"/>
    <property type="molecule type" value="Genomic_DNA"/>
</dbReference>
<proteinExistence type="predicted"/>
<gene>
    <name evidence="2" type="ORF">ACFOX0_05290</name>
</gene>
<accession>A0ABV8KH44</accession>
<evidence type="ECO:0000313" key="2">
    <source>
        <dbReference type="EMBL" id="MFC4105354.1"/>
    </source>
</evidence>
<name>A0ABV8KH44_9ACTN</name>
<evidence type="ECO:0008006" key="4">
    <source>
        <dbReference type="Google" id="ProtNLM"/>
    </source>
</evidence>